<dbReference type="Gene3D" id="2.80.10.50">
    <property type="match status" value="1"/>
</dbReference>
<evidence type="ECO:0000313" key="2">
    <source>
        <dbReference type="EMBL" id="WTU45063.1"/>
    </source>
</evidence>
<reference evidence="2" key="1">
    <citation type="submission" date="2022-10" db="EMBL/GenBank/DDBJ databases">
        <title>The complete genomes of actinobacterial strains from the NBC collection.</title>
        <authorList>
            <person name="Joergensen T.S."/>
            <person name="Alvarez Arevalo M."/>
            <person name="Sterndorff E.B."/>
            <person name="Faurdal D."/>
            <person name="Vuksanovic O."/>
            <person name="Mourched A.-S."/>
            <person name="Charusanti P."/>
            <person name="Shaw S."/>
            <person name="Blin K."/>
            <person name="Weber T."/>
        </authorList>
    </citation>
    <scope>NUCLEOTIDE SEQUENCE</scope>
    <source>
        <strain evidence="2">NBC_00060</strain>
    </source>
</reference>
<dbReference type="CDD" id="cd23415">
    <property type="entry name" value="beta-trefoil_Ricin_AH"/>
    <property type="match status" value="1"/>
</dbReference>
<feature type="signal peptide" evidence="1">
    <location>
        <begin position="1"/>
        <end position="24"/>
    </location>
</feature>
<dbReference type="PROSITE" id="PS50231">
    <property type="entry name" value="RICIN_B_LECTIN"/>
    <property type="match status" value="1"/>
</dbReference>
<proteinExistence type="predicted"/>
<dbReference type="InterPro" id="IPR035992">
    <property type="entry name" value="Ricin_B-like_lectins"/>
</dbReference>
<gene>
    <name evidence="2" type="ORF">OHV25_38610</name>
</gene>
<protein>
    <recommendedName>
        <fullName evidence="3">Ricin B lectin domain-containing protein</fullName>
    </recommendedName>
</protein>
<feature type="chain" id="PRO_5043816042" description="Ricin B lectin domain-containing protein" evidence="1">
    <location>
        <begin position="25"/>
        <end position="155"/>
    </location>
</feature>
<dbReference type="AlphaFoldDB" id="A0AAU2HA78"/>
<keyword evidence="1" id="KW-0732">Signal</keyword>
<evidence type="ECO:0000256" key="1">
    <source>
        <dbReference type="SAM" id="SignalP"/>
    </source>
</evidence>
<sequence length="155" mass="17347">MSVIGSAVSLAVTLTLAMPGTASAAETAATRRDRFANFEYKQCIEENSYFNLWAQSCKINYPGQYWWWVGTTNTSSTLKNYTWDHCLDSNSAGDVYAIGCNGGNNQLWQIIQPAPASAVMLRNTATRLCLYQTYDGLYRTTVCDRNARTQRWTIG</sequence>
<organism evidence="2">
    <name type="scientific">Streptomyces sp. NBC_00060</name>
    <dbReference type="NCBI Taxonomy" id="2975636"/>
    <lineage>
        <taxon>Bacteria</taxon>
        <taxon>Bacillati</taxon>
        <taxon>Actinomycetota</taxon>
        <taxon>Actinomycetes</taxon>
        <taxon>Kitasatosporales</taxon>
        <taxon>Streptomycetaceae</taxon>
        <taxon>Streptomyces</taxon>
    </lineage>
</organism>
<name>A0AAU2HA78_9ACTN</name>
<evidence type="ECO:0008006" key="3">
    <source>
        <dbReference type="Google" id="ProtNLM"/>
    </source>
</evidence>
<dbReference type="EMBL" id="CP108253">
    <property type="protein sequence ID" value="WTU45063.1"/>
    <property type="molecule type" value="Genomic_DNA"/>
</dbReference>
<dbReference type="SUPFAM" id="SSF50370">
    <property type="entry name" value="Ricin B-like lectins"/>
    <property type="match status" value="1"/>
</dbReference>
<accession>A0AAU2HA78</accession>